<dbReference type="EMBL" id="CP005587">
    <property type="protein sequence ID" value="AGK57527.1"/>
    <property type="molecule type" value="Genomic_DNA"/>
</dbReference>
<proteinExistence type="predicted"/>
<dbReference type="HOGENOM" id="CLU_1710791_0_0_5"/>
<reference evidence="2 3" key="1">
    <citation type="journal article" date="2013" name="Genome Announc.">
        <title>Genome sequences for three denitrifying bacterial strains isolated from a uranium- and nitrate-contaminated subsurface environment.</title>
        <authorList>
            <person name="Venkatramanan R."/>
            <person name="Prakash O."/>
            <person name="Woyke T."/>
            <person name="Chain P."/>
            <person name="Goodwin L.A."/>
            <person name="Watson D."/>
            <person name="Brooks S."/>
            <person name="Kostka J.E."/>
            <person name="Green S.J."/>
        </authorList>
    </citation>
    <scope>NUCLEOTIDE SEQUENCE [LARGE SCALE GENOMIC DNA]</scope>
    <source>
        <strain evidence="2 3">1NES1</strain>
    </source>
</reference>
<evidence type="ECO:0000256" key="1">
    <source>
        <dbReference type="SAM" id="MobiDB-lite"/>
    </source>
</evidence>
<sequence length="153" mass="15977">MNPRCGDAAGLTPALGRTGDGCACVGGAGGGTVLEPDVSSAIILRIEARISSMLGSTLGSNLDILVPSRDGDARVQGPENFAGLAIVPATILNRIICSDRKYGGRLHNGRQRSRYQLSPERGTLKAAIAHYRAETSQNEPKTGCGKPRRAPPI</sequence>
<dbReference type="Proteomes" id="UP000005952">
    <property type="component" value="Chromosome"/>
</dbReference>
<feature type="region of interest" description="Disordered" evidence="1">
    <location>
        <begin position="131"/>
        <end position="153"/>
    </location>
</feature>
<name>N0B5Q1_9HYPH</name>
<organism evidence="2 3">
    <name type="scientific">Hyphomicrobium denitrificans 1NES1</name>
    <dbReference type="NCBI Taxonomy" id="670307"/>
    <lineage>
        <taxon>Bacteria</taxon>
        <taxon>Pseudomonadati</taxon>
        <taxon>Pseudomonadota</taxon>
        <taxon>Alphaproteobacteria</taxon>
        <taxon>Hyphomicrobiales</taxon>
        <taxon>Hyphomicrobiaceae</taxon>
        <taxon>Hyphomicrobium</taxon>
    </lineage>
</organism>
<dbReference type="AlphaFoldDB" id="N0B5Q1"/>
<protein>
    <submittedName>
        <fullName evidence="2">Uncharacterized protein</fullName>
    </submittedName>
</protein>
<keyword evidence="3" id="KW-1185">Reference proteome</keyword>
<evidence type="ECO:0000313" key="3">
    <source>
        <dbReference type="Proteomes" id="UP000005952"/>
    </source>
</evidence>
<dbReference type="KEGG" id="hdt:HYPDE_29258"/>
<evidence type="ECO:0000313" key="2">
    <source>
        <dbReference type="EMBL" id="AGK57527.1"/>
    </source>
</evidence>
<accession>N0B5Q1</accession>
<gene>
    <name evidence="2" type="ORF">HYPDE_29258</name>
</gene>